<evidence type="ECO:0000259" key="1">
    <source>
        <dbReference type="Pfam" id="PF13173"/>
    </source>
</evidence>
<dbReference type="RefSeq" id="WP_117725293.1">
    <property type="nucleotide sequence ID" value="NZ_QSUL01000016.1"/>
</dbReference>
<dbReference type="PANTHER" id="PTHR33295:SF20">
    <property type="entry name" value="ATPASE"/>
    <property type="match status" value="1"/>
</dbReference>
<keyword evidence="3" id="KW-0067">ATP-binding</keyword>
<dbReference type="AlphaFoldDB" id="A0A3E5B2M3"/>
<gene>
    <name evidence="3" type="ORF">DXB65_19735</name>
</gene>
<feature type="domain" description="AAA" evidence="1">
    <location>
        <begin position="22"/>
        <end position="150"/>
    </location>
</feature>
<dbReference type="PANTHER" id="PTHR33295">
    <property type="entry name" value="ATPASE"/>
    <property type="match status" value="1"/>
</dbReference>
<sequence>MKLINRPLYTNRIRPFMGKGIVKVLTGQRRVGKSCILKQLQIDILKENPQANILYINMEYEEFRGIRNDTDLFEYLHDKFQEGVDNYLFIDEVQDIDGFEHVLRSLQARDSCDIYITGSNAKMLSGELSTYLSGRYVEFHVHSLNYPEFLEFHQLEDNNQSLMLYLTYGGLPYLSRLQLTDELAFEYLRNIYSTILLKDVVKREGIRNVDFLETLALYTADNVGSLFSANNISKYLKSQKVDISTPQVINYLKALSSAYLINKIGRIDVSGLRKFEIGDKYFFEDLGLRNCHLGFNLQRDIQKLLENAVYLHISSLQYDVYVGDNAQKEIDFVGVKQGKRVYVQVVYLMIDDKTREREFGNLMNIPDNYPKYVVSLDEFNRGGDVQGIQHLHLSDFLKKEVL</sequence>
<dbReference type="Proteomes" id="UP000260983">
    <property type="component" value="Unassembled WGS sequence"/>
</dbReference>
<dbReference type="InterPro" id="IPR027417">
    <property type="entry name" value="P-loop_NTPase"/>
</dbReference>
<dbReference type="Pfam" id="PF13173">
    <property type="entry name" value="AAA_14"/>
    <property type="match status" value="1"/>
</dbReference>
<dbReference type="InterPro" id="IPR041682">
    <property type="entry name" value="AAA_14"/>
</dbReference>
<protein>
    <submittedName>
        <fullName evidence="3">ATP-binding protein</fullName>
    </submittedName>
</protein>
<dbReference type="GO" id="GO:0005524">
    <property type="term" value="F:ATP binding"/>
    <property type="evidence" value="ECO:0007669"/>
    <property type="project" value="UniProtKB-KW"/>
</dbReference>
<evidence type="ECO:0000313" key="3">
    <source>
        <dbReference type="EMBL" id="RGN31792.1"/>
    </source>
</evidence>
<evidence type="ECO:0000259" key="2">
    <source>
        <dbReference type="Pfam" id="PF13635"/>
    </source>
</evidence>
<keyword evidence="3" id="KW-0547">Nucleotide-binding</keyword>
<dbReference type="EMBL" id="QSUL01000016">
    <property type="protein sequence ID" value="RGN31792.1"/>
    <property type="molecule type" value="Genomic_DNA"/>
</dbReference>
<dbReference type="InterPro" id="IPR025420">
    <property type="entry name" value="DUF4143"/>
</dbReference>
<name>A0A3E5B2M3_9BACE</name>
<dbReference type="SUPFAM" id="SSF52540">
    <property type="entry name" value="P-loop containing nucleoside triphosphate hydrolases"/>
    <property type="match status" value="1"/>
</dbReference>
<proteinExistence type="predicted"/>
<comment type="caution">
    <text evidence="3">The sequence shown here is derived from an EMBL/GenBank/DDBJ whole genome shotgun (WGS) entry which is preliminary data.</text>
</comment>
<feature type="domain" description="DUF4143" evidence="2">
    <location>
        <begin position="198"/>
        <end position="345"/>
    </location>
</feature>
<organism evidence="3 4">
    <name type="scientific">Bacteroides oleiciplenus</name>
    <dbReference type="NCBI Taxonomy" id="626931"/>
    <lineage>
        <taxon>Bacteria</taxon>
        <taxon>Pseudomonadati</taxon>
        <taxon>Bacteroidota</taxon>
        <taxon>Bacteroidia</taxon>
        <taxon>Bacteroidales</taxon>
        <taxon>Bacteroidaceae</taxon>
        <taxon>Bacteroides</taxon>
    </lineage>
</organism>
<reference evidence="3 4" key="1">
    <citation type="submission" date="2018-08" db="EMBL/GenBank/DDBJ databases">
        <title>A genome reference for cultivated species of the human gut microbiota.</title>
        <authorList>
            <person name="Zou Y."/>
            <person name="Xue W."/>
            <person name="Luo G."/>
        </authorList>
    </citation>
    <scope>NUCLEOTIDE SEQUENCE [LARGE SCALE GENOMIC DNA]</scope>
    <source>
        <strain evidence="3 4">OM05-15BH</strain>
    </source>
</reference>
<evidence type="ECO:0000313" key="4">
    <source>
        <dbReference type="Proteomes" id="UP000260983"/>
    </source>
</evidence>
<accession>A0A3E5B2M3</accession>
<dbReference type="Pfam" id="PF13635">
    <property type="entry name" value="DUF4143"/>
    <property type="match status" value="1"/>
</dbReference>